<evidence type="ECO:0000313" key="6">
    <source>
        <dbReference type="EMBL" id="GIG07203.1"/>
    </source>
</evidence>
<feature type="binding site" evidence="5">
    <location>
        <position position="125"/>
    </location>
    <ligand>
        <name>isopentenyl diphosphate</name>
        <dbReference type="ChEBI" id="CHEBI:128769"/>
    </ligand>
</feature>
<comment type="catalytic activity">
    <reaction evidence="5">
        <text>dimethylallyl diphosphate + 2 oxidized [2Fe-2S]-[ferredoxin] + H2O = (2E)-4-hydroxy-3-methylbut-2-enyl diphosphate + 2 reduced [2Fe-2S]-[ferredoxin] + 2 H(+)</text>
        <dbReference type="Rhea" id="RHEA:24825"/>
        <dbReference type="Rhea" id="RHEA-COMP:10000"/>
        <dbReference type="Rhea" id="RHEA-COMP:10001"/>
        <dbReference type="ChEBI" id="CHEBI:15377"/>
        <dbReference type="ChEBI" id="CHEBI:15378"/>
        <dbReference type="ChEBI" id="CHEBI:33737"/>
        <dbReference type="ChEBI" id="CHEBI:33738"/>
        <dbReference type="ChEBI" id="CHEBI:57623"/>
        <dbReference type="ChEBI" id="CHEBI:128753"/>
        <dbReference type="EC" id="1.17.7.4"/>
    </reaction>
</comment>
<dbReference type="GO" id="GO:0051745">
    <property type="term" value="F:4-hydroxy-3-methylbut-2-enyl diphosphate reductase activity"/>
    <property type="evidence" value="ECO:0007669"/>
    <property type="project" value="UniProtKB-UniRule"/>
</dbReference>
<comment type="cofactor">
    <cofactor evidence="5">
        <name>[4Fe-4S] cluster</name>
        <dbReference type="ChEBI" id="CHEBI:49883"/>
    </cofactor>
    <text evidence="5">Binds 1 [4Fe-4S] cluster per subunit.</text>
</comment>
<feature type="binding site" evidence="5">
    <location>
        <position position="165"/>
    </location>
    <ligand>
        <name>(2E)-4-hydroxy-3-methylbut-2-enyl diphosphate</name>
        <dbReference type="ChEBI" id="CHEBI:128753"/>
    </ligand>
</feature>
<organism evidence="6 7">
    <name type="scientific">Catellatospora coxensis</name>
    <dbReference type="NCBI Taxonomy" id="310354"/>
    <lineage>
        <taxon>Bacteria</taxon>
        <taxon>Bacillati</taxon>
        <taxon>Actinomycetota</taxon>
        <taxon>Actinomycetes</taxon>
        <taxon>Micromonosporales</taxon>
        <taxon>Micromonosporaceae</taxon>
        <taxon>Catellatospora</taxon>
    </lineage>
</organism>
<keyword evidence="1 5" id="KW-0004">4Fe-4S</keyword>
<feature type="binding site" evidence="5">
    <location>
        <position position="75"/>
    </location>
    <ligand>
        <name>dimethylallyl diphosphate</name>
        <dbReference type="ChEBI" id="CHEBI:57623"/>
    </ligand>
</feature>
<feature type="binding site" evidence="5">
    <location>
        <position position="42"/>
    </location>
    <ligand>
        <name>isopentenyl diphosphate</name>
        <dbReference type="ChEBI" id="CHEBI:128769"/>
    </ligand>
</feature>
<dbReference type="PANTHER" id="PTHR30426:SF0">
    <property type="entry name" value="4-HYDROXY-3-METHYLBUT-2-ENYL DIPHOSPHATE REDUCTASE"/>
    <property type="match status" value="1"/>
</dbReference>
<feature type="binding site" evidence="5">
    <location>
        <position position="42"/>
    </location>
    <ligand>
        <name>dimethylallyl diphosphate</name>
        <dbReference type="ChEBI" id="CHEBI:57623"/>
    </ligand>
</feature>
<evidence type="ECO:0000256" key="5">
    <source>
        <dbReference type="HAMAP-Rule" id="MF_00191"/>
    </source>
</evidence>
<keyword evidence="4 5" id="KW-0411">Iron-sulfur</keyword>
<feature type="binding site" evidence="5">
    <location>
        <position position="223"/>
    </location>
    <ligand>
        <name>isopentenyl diphosphate</name>
        <dbReference type="ChEBI" id="CHEBI:128769"/>
    </ligand>
</feature>
<comment type="caution">
    <text evidence="6">The sequence shown here is derived from an EMBL/GenBank/DDBJ whole genome shotgun (WGS) entry which is preliminary data.</text>
</comment>
<comment type="function">
    <text evidence="5">Catalyzes the conversion of 1-hydroxy-2-methyl-2-(E)-butenyl 4-diphosphate (HMBPP) into a mixture of isopentenyl diphosphate (IPP) and dimethylallyl diphosphate (DMAPP). Acts in the terminal step of the DOXP/MEP pathway for isoprenoid precursor biosynthesis.</text>
</comment>
<dbReference type="HAMAP" id="MF_00191">
    <property type="entry name" value="IspH"/>
    <property type="match status" value="1"/>
</dbReference>
<keyword evidence="5" id="KW-0414">Isoprene biosynthesis</keyword>
<keyword evidence="2 5" id="KW-0479">Metal-binding</keyword>
<comment type="catalytic activity">
    <reaction evidence="5">
        <text>isopentenyl diphosphate + 2 oxidized [2Fe-2S]-[ferredoxin] + H2O = (2E)-4-hydroxy-3-methylbut-2-enyl diphosphate + 2 reduced [2Fe-2S]-[ferredoxin] + 2 H(+)</text>
        <dbReference type="Rhea" id="RHEA:24488"/>
        <dbReference type="Rhea" id="RHEA-COMP:10000"/>
        <dbReference type="Rhea" id="RHEA-COMP:10001"/>
        <dbReference type="ChEBI" id="CHEBI:15377"/>
        <dbReference type="ChEBI" id="CHEBI:15378"/>
        <dbReference type="ChEBI" id="CHEBI:33737"/>
        <dbReference type="ChEBI" id="CHEBI:33738"/>
        <dbReference type="ChEBI" id="CHEBI:128753"/>
        <dbReference type="ChEBI" id="CHEBI:128769"/>
        <dbReference type="EC" id="1.17.7.4"/>
    </reaction>
</comment>
<dbReference type="NCBIfam" id="TIGR00216">
    <property type="entry name" value="ispH_lytB"/>
    <property type="match status" value="1"/>
</dbReference>
<dbReference type="GO" id="GO:0019288">
    <property type="term" value="P:isopentenyl diphosphate biosynthetic process, methylerythritol 4-phosphate pathway"/>
    <property type="evidence" value="ECO:0007669"/>
    <property type="project" value="UniProtKB-UniRule"/>
</dbReference>
<feature type="active site" description="Proton donor" evidence="5">
    <location>
        <position position="127"/>
    </location>
</feature>
<evidence type="ECO:0000256" key="4">
    <source>
        <dbReference type="ARBA" id="ARBA00023014"/>
    </source>
</evidence>
<feature type="binding site" evidence="5">
    <location>
        <position position="225"/>
    </location>
    <ligand>
        <name>isopentenyl diphosphate</name>
        <dbReference type="ChEBI" id="CHEBI:128769"/>
    </ligand>
</feature>
<feature type="binding site" evidence="5">
    <location>
        <position position="267"/>
    </location>
    <ligand>
        <name>dimethylallyl diphosphate</name>
        <dbReference type="ChEBI" id="CHEBI:57623"/>
    </ligand>
</feature>
<dbReference type="GO" id="GO:0016114">
    <property type="term" value="P:terpenoid biosynthetic process"/>
    <property type="evidence" value="ECO:0007669"/>
    <property type="project" value="UniProtKB-UniRule"/>
</dbReference>
<dbReference type="Pfam" id="PF02401">
    <property type="entry name" value="LYTB"/>
    <property type="match status" value="1"/>
</dbReference>
<feature type="binding site" evidence="5">
    <location>
        <position position="125"/>
    </location>
    <ligand>
        <name>dimethylallyl diphosphate</name>
        <dbReference type="ChEBI" id="CHEBI:57623"/>
    </ligand>
</feature>
<dbReference type="UniPathway" id="UPA00056">
    <property type="reaction ID" value="UER00097"/>
</dbReference>
<dbReference type="GO" id="GO:0046872">
    <property type="term" value="F:metal ion binding"/>
    <property type="evidence" value="ECO:0007669"/>
    <property type="project" value="UniProtKB-KW"/>
</dbReference>
<comment type="pathway">
    <text evidence="5">Isoprenoid biosynthesis; dimethylallyl diphosphate biosynthesis; dimethylallyl diphosphate from (2E)-4-hydroxy-3-methylbutenyl diphosphate: step 1/1.</text>
</comment>
<gene>
    <name evidence="6" type="primary">ispH_2</name>
    <name evidence="5" type="synonym">ispH</name>
    <name evidence="6" type="ORF">Cco03nite_39030</name>
</gene>
<feature type="binding site" evidence="5">
    <location>
        <position position="223"/>
    </location>
    <ligand>
        <name>dimethylallyl diphosphate</name>
        <dbReference type="ChEBI" id="CHEBI:57623"/>
    </ligand>
</feature>
<evidence type="ECO:0000256" key="2">
    <source>
        <dbReference type="ARBA" id="ARBA00022723"/>
    </source>
</evidence>
<feature type="binding site" evidence="5">
    <location>
        <position position="267"/>
    </location>
    <ligand>
        <name>isopentenyl diphosphate</name>
        <dbReference type="ChEBI" id="CHEBI:128769"/>
    </ligand>
</feature>
<evidence type="ECO:0000313" key="7">
    <source>
        <dbReference type="Proteomes" id="UP000630887"/>
    </source>
</evidence>
<feature type="binding site" evidence="5">
    <location>
        <position position="75"/>
    </location>
    <ligand>
        <name>isopentenyl diphosphate</name>
        <dbReference type="ChEBI" id="CHEBI:128769"/>
    </ligand>
</feature>
<comment type="similarity">
    <text evidence="5">Belongs to the IspH family.</text>
</comment>
<feature type="binding site" evidence="5">
    <location>
        <position position="195"/>
    </location>
    <ligand>
        <name>[4Fe-4S] cluster</name>
        <dbReference type="ChEBI" id="CHEBI:49883"/>
    </ligand>
</feature>
<dbReference type="GO" id="GO:0051539">
    <property type="term" value="F:4 iron, 4 sulfur cluster binding"/>
    <property type="evidence" value="ECO:0007669"/>
    <property type="project" value="UniProtKB-UniRule"/>
</dbReference>
<dbReference type="InterPro" id="IPR003451">
    <property type="entry name" value="LytB/IspH"/>
</dbReference>
<dbReference type="Gene3D" id="3.40.1010.20">
    <property type="entry name" value="4-hydroxy-3-methylbut-2-enyl diphosphate reductase, catalytic domain"/>
    <property type="match status" value="2"/>
</dbReference>
<reference evidence="6 7" key="1">
    <citation type="submission" date="2021-01" db="EMBL/GenBank/DDBJ databases">
        <title>Whole genome shotgun sequence of Catellatospora coxensis NBRC 107359.</title>
        <authorList>
            <person name="Komaki H."/>
            <person name="Tamura T."/>
        </authorList>
    </citation>
    <scope>NUCLEOTIDE SEQUENCE [LARGE SCALE GENOMIC DNA]</scope>
    <source>
        <strain evidence="6 7">NBRC 107359</strain>
    </source>
</reference>
<feature type="binding site" evidence="5">
    <location>
        <position position="75"/>
    </location>
    <ligand>
        <name>(2E)-4-hydroxy-3-methylbut-2-enyl diphosphate</name>
        <dbReference type="ChEBI" id="CHEBI:128753"/>
    </ligand>
</feature>
<dbReference type="Proteomes" id="UP000630887">
    <property type="component" value="Unassembled WGS sequence"/>
</dbReference>
<sequence length="310" mass="33498">MGTVLLAEPRAFCAGVSRAVATVERTLELHGAPVFVRREIVHNRHVVQRLRDLGAVFVAEVDEVPAGARLILSAHGVSPQVRQAANGNRLQVVDATCPLVTKVHREARRYADEGYSILLIGQADHDEVIGTLGEAPDRIQVVDHSTDIGALHVPDPAKVVWLAQTTLVMSDTMRIVARLRTRFPHLIDPPSDDICYAAQNRQTAVSRLVERADLVLVVGSANSHNSRALVDVAAAAGKPAYLINDESDLRPQWLTGVKTLGLTGGASAPESVIQSVLAALVPYGFDHVDQVTAATENQQFALPRELEPDR</sequence>
<name>A0A8J3P8A8_9ACTN</name>
<protein>
    <recommendedName>
        <fullName evidence="5">4-hydroxy-3-methylbut-2-enyl diphosphate reductase</fullName>
        <shortName evidence="5">HMBPP reductase</shortName>
        <ecNumber evidence="5">1.17.7.4</ecNumber>
    </recommendedName>
</protein>
<dbReference type="NCBIfam" id="NF002189">
    <property type="entry name" value="PRK01045.1-3"/>
    <property type="match status" value="1"/>
</dbReference>
<feature type="binding site" evidence="5">
    <location>
        <position position="225"/>
    </location>
    <ligand>
        <name>(2E)-4-hydroxy-3-methylbut-2-enyl diphosphate</name>
        <dbReference type="ChEBI" id="CHEBI:128753"/>
    </ligand>
</feature>
<feature type="binding site" evidence="5">
    <location>
        <position position="225"/>
    </location>
    <ligand>
        <name>dimethylallyl diphosphate</name>
        <dbReference type="ChEBI" id="CHEBI:57623"/>
    </ligand>
</feature>
<dbReference type="AlphaFoldDB" id="A0A8J3P8A8"/>
<dbReference type="PANTHER" id="PTHR30426">
    <property type="entry name" value="4-HYDROXY-3-METHYLBUT-2-ENYL DIPHOSPHATE REDUCTASE"/>
    <property type="match status" value="1"/>
</dbReference>
<proteinExistence type="inferred from homology"/>
<keyword evidence="3 5" id="KW-0408">Iron</keyword>
<feature type="binding site" evidence="5">
    <location>
        <position position="267"/>
    </location>
    <ligand>
        <name>(2E)-4-hydroxy-3-methylbut-2-enyl diphosphate</name>
        <dbReference type="ChEBI" id="CHEBI:128753"/>
    </ligand>
</feature>
<feature type="binding site" evidence="5">
    <location>
        <position position="125"/>
    </location>
    <ligand>
        <name>(2E)-4-hydroxy-3-methylbut-2-enyl diphosphate</name>
        <dbReference type="ChEBI" id="CHEBI:128753"/>
    </ligand>
</feature>
<dbReference type="EMBL" id="BONI01000031">
    <property type="protein sequence ID" value="GIG07203.1"/>
    <property type="molecule type" value="Genomic_DNA"/>
</dbReference>
<dbReference type="EC" id="1.17.7.4" evidence="5"/>
<feature type="binding site" evidence="5">
    <location>
        <position position="223"/>
    </location>
    <ligand>
        <name>(2E)-4-hydroxy-3-methylbut-2-enyl diphosphate</name>
        <dbReference type="ChEBI" id="CHEBI:128753"/>
    </ligand>
</feature>
<comment type="pathway">
    <text evidence="5">Isoprenoid biosynthesis; isopentenyl diphosphate biosynthesis via DXP pathway; isopentenyl diphosphate from 1-deoxy-D-xylulose 5-phosphate: step 6/6.</text>
</comment>
<dbReference type="GO" id="GO:0050992">
    <property type="term" value="P:dimethylallyl diphosphate biosynthetic process"/>
    <property type="evidence" value="ECO:0007669"/>
    <property type="project" value="UniProtKB-UniRule"/>
</dbReference>
<keyword evidence="7" id="KW-1185">Reference proteome</keyword>
<accession>A0A8J3P8A8</accession>
<feature type="binding site" evidence="5">
    <location>
        <position position="97"/>
    </location>
    <ligand>
        <name>[4Fe-4S] cluster</name>
        <dbReference type="ChEBI" id="CHEBI:49883"/>
    </ligand>
</feature>
<comment type="caution">
    <text evidence="5">Lacks conserved residue(s) required for the propagation of feature annotation.</text>
</comment>
<feature type="binding site" evidence="5">
    <location>
        <position position="13"/>
    </location>
    <ligand>
        <name>[4Fe-4S] cluster</name>
        <dbReference type="ChEBI" id="CHEBI:49883"/>
    </ligand>
</feature>
<evidence type="ECO:0000256" key="1">
    <source>
        <dbReference type="ARBA" id="ARBA00022485"/>
    </source>
</evidence>
<feature type="binding site" evidence="5">
    <location>
        <position position="42"/>
    </location>
    <ligand>
        <name>(2E)-4-hydroxy-3-methylbut-2-enyl diphosphate</name>
        <dbReference type="ChEBI" id="CHEBI:128753"/>
    </ligand>
</feature>
<dbReference type="Gene3D" id="3.40.50.11270">
    <property type="match status" value="1"/>
</dbReference>
<dbReference type="UniPathway" id="UPA00059">
    <property type="reaction ID" value="UER00105"/>
</dbReference>
<dbReference type="CDD" id="cd13944">
    <property type="entry name" value="lytB_ispH"/>
    <property type="match status" value="1"/>
</dbReference>
<dbReference type="RefSeq" id="WP_203693549.1">
    <property type="nucleotide sequence ID" value="NZ_BAAALC010000044.1"/>
</dbReference>
<evidence type="ECO:0000256" key="3">
    <source>
        <dbReference type="ARBA" id="ARBA00023004"/>
    </source>
</evidence>
<keyword evidence="5" id="KW-0560">Oxidoreductase</keyword>